<name>A0AAV8Z6P7_9CUCU</name>
<dbReference type="AlphaFoldDB" id="A0AAV8Z6P7"/>
<reference evidence="1" key="1">
    <citation type="journal article" date="2023" name="Insect Mol. Biol.">
        <title>Genome sequencing provides insights into the evolution of gene families encoding plant cell wall-degrading enzymes in longhorned beetles.</title>
        <authorList>
            <person name="Shin N.R."/>
            <person name="Okamura Y."/>
            <person name="Kirsch R."/>
            <person name="Pauchet Y."/>
        </authorList>
    </citation>
    <scope>NUCLEOTIDE SEQUENCE</scope>
    <source>
        <strain evidence="1">AMC_N1</strain>
    </source>
</reference>
<accession>A0AAV8Z6P7</accession>
<evidence type="ECO:0008006" key="3">
    <source>
        <dbReference type="Google" id="ProtNLM"/>
    </source>
</evidence>
<sequence length="152" mass="17344">MRVSNETGNVAPDLATLRRRSLEGRLGYSATDTFAQLQHAYGDSVFSRAQVFLWFRHSQKEESRLKVNHAEEDLHLQEPMKMSIEYGILSVAARGYFTGSQGVSVELLISYQMAPQATFLKFSRSTVYGNDFEKQIIFRSTQTAKHRETSTR</sequence>
<organism evidence="1 2">
    <name type="scientific">Aromia moschata</name>
    <dbReference type="NCBI Taxonomy" id="1265417"/>
    <lineage>
        <taxon>Eukaryota</taxon>
        <taxon>Metazoa</taxon>
        <taxon>Ecdysozoa</taxon>
        <taxon>Arthropoda</taxon>
        <taxon>Hexapoda</taxon>
        <taxon>Insecta</taxon>
        <taxon>Pterygota</taxon>
        <taxon>Neoptera</taxon>
        <taxon>Endopterygota</taxon>
        <taxon>Coleoptera</taxon>
        <taxon>Polyphaga</taxon>
        <taxon>Cucujiformia</taxon>
        <taxon>Chrysomeloidea</taxon>
        <taxon>Cerambycidae</taxon>
        <taxon>Cerambycinae</taxon>
        <taxon>Callichromatini</taxon>
        <taxon>Aromia</taxon>
    </lineage>
</organism>
<proteinExistence type="predicted"/>
<protein>
    <recommendedName>
        <fullName evidence="3">Homeobox domain-containing protein</fullName>
    </recommendedName>
</protein>
<comment type="caution">
    <text evidence="1">The sequence shown here is derived from an EMBL/GenBank/DDBJ whole genome shotgun (WGS) entry which is preliminary data.</text>
</comment>
<dbReference type="EMBL" id="JAPWTK010000015">
    <property type="protein sequence ID" value="KAJ8958901.1"/>
    <property type="molecule type" value="Genomic_DNA"/>
</dbReference>
<evidence type="ECO:0000313" key="2">
    <source>
        <dbReference type="Proteomes" id="UP001162162"/>
    </source>
</evidence>
<keyword evidence="2" id="KW-1185">Reference proteome</keyword>
<evidence type="ECO:0000313" key="1">
    <source>
        <dbReference type="EMBL" id="KAJ8958901.1"/>
    </source>
</evidence>
<dbReference type="Proteomes" id="UP001162162">
    <property type="component" value="Unassembled WGS sequence"/>
</dbReference>
<gene>
    <name evidence="1" type="ORF">NQ318_019669</name>
</gene>